<evidence type="ECO:0000313" key="2">
    <source>
        <dbReference type="Proteomes" id="UP001488805"/>
    </source>
</evidence>
<name>A0AAW1FJK5_ZOAVI</name>
<reference evidence="1 2" key="1">
    <citation type="journal article" date="2024" name="Genome Biol. Evol.">
        <title>Chromosome-level genome assembly of the viviparous eelpout Zoarces viviparus.</title>
        <authorList>
            <person name="Fuhrmann N."/>
            <person name="Brasseur M.V."/>
            <person name="Bakowski C.E."/>
            <person name="Podsiadlowski L."/>
            <person name="Prost S."/>
            <person name="Krehenwinkel H."/>
            <person name="Mayer C."/>
        </authorList>
    </citation>
    <scope>NUCLEOTIDE SEQUENCE [LARGE SCALE GENOMIC DNA]</scope>
    <source>
        <strain evidence="1">NO-MEL_2022_Ind0_liver</strain>
    </source>
</reference>
<comment type="caution">
    <text evidence="1">The sequence shown here is derived from an EMBL/GenBank/DDBJ whole genome shotgun (WGS) entry which is preliminary data.</text>
</comment>
<protein>
    <submittedName>
        <fullName evidence="1">Uncharacterized protein</fullName>
    </submittedName>
</protein>
<dbReference type="EMBL" id="JBCEZU010000056">
    <property type="protein sequence ID" value="KAK9534612.1"/>
    <property type="molecule type" value="Genomic_DNA"/>
</dbReference>
<dbReference type="Proteomes" id="UP001488805">
    <property type="component" value="Unassembled WGS sequence"/>
</dbReference>
<sequence>MQIIPVHVALTKAVFDHKEGIRPLCECERSSRACQTAAPAPLHRGISIPGPFVDTAFPEPTEAPITPPEGRAQRSIRFTHPKALCVL</sequence>
<gene>
    <name evidence="1" type="ORF">VZT92_007045</name>
</gene>
<accession>A0AAW1FJK5</accession>
<organism evidence="1 2">
    <name type="scientific">Zoarces viviparus</name>
    <name type="common">Viviparous eelpout</name>
    <name type="synonym">Blennius viviparus</name>
    <dbReference type="NCBI Taxonomy" id="48416"/>
    <lineage>
        <taxon>Eukaryota</taxon>
        <taxon>Metazoa</taxon>
        <taxon>Chordata</taxon>
        <taxon>Craniata</taxon>
        <taxon>Vertebrata</taxon>
        <taxon>Euteleostomi</taxon>
        <taxon>Actinopterygii</taxon>
        <taxon>Neopterygii</taxon>
        <taxon>Teleostei</taxon>
        <taxon>Neoteleostei</taxon>
        <taxon>Acanthomorphata</taxon>
        <taxon>Eupercaria</taxon>
        <taxon>Perciformes</taxon>
        <taxon>Cottioidei</taxon>
        <taxon>Zoarcales</taxon>
        <taxon>Zoarcidae</taxon>
        <taxon>Zoarcinae</taxon>
        <taxon>Zoarces</taxon>
    </lineage>
</organism>
<keyword evidence="2" id="KW-1185">Reference proteome</keyword>
<proteinExistence type="predicted"/>
<evidence type="ECO:0000313" key="1">
    <source>
        <dbReference type="EMBL" id="KAK9534612.1"/>
    </source>
</evidence>
<dbReference type="AlphaFoldDB" id="A0AAW1FJK5"/>